<keyword evidence="9" id="KW-1185">Reference proteome</keyword>
<evidence type="ECO:0000313" key="9">
    <source>
        <dbReference type="Proteomes" id="UP001350972"/>
    </source>
</evidence>
<protein>
    <recommendedName>
        <fullName evidence="4">Urease accessory protein UreD</fullName>
    </recommendedName>
</protein>
<dbReference type="GO" id="GO:0005737">
    <property type="term" value="C:cytoplasm"/>
    <property type="evidence" value="ECO:0007669"/>
    <property type="project" value="UniProtKB-SubCell"/>
</dbReference>
<sequence length="274" mass="30500">MHSTVLPENKKGWQATLDLHFQHRGGKTVLTSARHVGPLTVQRPFYPEDDTCHLYLLHPPGGIVGGDELTIRAALDSGCHTLITMPGASKFYRSSGAQAHLHQRLTLAERSTLEWLPQDAIFFPGARARLHTAFHLCPSSTLLAWDLLCLGRPVIGESFSHGALSNRLEVWMDDAPLLIERLHLADGRLASVAQYPWVGTLLFYPASEALLDGVRERLTTLGNYAGATLTDGLLTVRFLSDDNLLCQRAMRDIWQFMRPHLTGKSPVLPRIWLT</sequence>
<dbReference type="HAMAP" id="MF_01384">
    <property type="entry name" value="UreD"/>
    <property type="match status" value="1"/>
</dbReference>
<evidence type="ECO:0000256" key="4">
    <source>
        <dbReference type="HAMAP-Rule" id="MF_01384"/>
    </source>
</evidence>
<dbReference type="PANTHER" id="PTHR33643">
    <property type="entry name" value="UREASE ACCESSORY PROTEIN D"/>
    <property type="match status" value="1"/>
</dbReference>
<dbReference type="EMBL" id="CP104450">
    <property type="protein sequence ID" value="UXE38843.1"/>
    <property type="molecule type" value="Genomic_DNA"/>
</dbReference>
<evidence type="ECO:0000313" key="5">
    <source>
        <dbReference type="EMBL" id="PIK81871.1"/>
    </source>
</evidence>
<evidence type="ECO:0000256" key="1">
    <source>
        <dbReference type="ARBA" id="ARBA00007177"/>
    </source>
</evidence>
<evidence type="ECO:0000313" key="6">
    <source>
        <dbReference type="EMBL" id="UXE38843.1"/>
    </source>
</evidence>
<dbReference type="PANTHER" id="PTHR33643:SF1">
    <property type="entry name" value="UREASE ACCESSORY PROTEIN D"/>
    <property type="match status" value="1"/>
</dbReference>
<keyword evidence="2 4" id="KW-0996">Nickel insertion</keyword>
<evidence type="ECO:0000313" key="7">
    <source>
        <dbReference type="EMBL" id="WWC12394.1"/>
    </source>
</evidence>
<evidence type="ECO:0000256" key="2">
    <source>
        <dbReference type="ARBA" id="ARBA00022988"/>
    </source>
</evidence>
<accession>A0A1Y6GFK0</accession>
<dbReference type="EMBL" id="NKYI01000030">
    <property type="protein sequence ID" value="PIK81871.1"/>
    <property type="molecule type" value="Genomic_DNA"/>
</dbReference>
<reference evidence="5 8" key="1">
    <citation type="submission" date="2017-07" db="EMBL/GenBank/DDBJ databases">
        <title>Raoultella ornithinolytica strain HH3 draft genome.</title>
        <authorList>
            <person name="Duceppe M.-O."/>
            <person name="Huang H."/>
            <person name="Phipps-Todd B."/>
        </authorList>
    </citation>
    <scope>NUCLEOTIDE SEQUENCE [LARGE SCALE GENOMIC DNA]</scope>
    <source>
        <strain evidence="5 8">HH3</strain>
    </source>
</reference>
<dbReference type="EMBL" id="CP145163">
    <property type="protein sequence ID" value="WWC12394.1"/>
    <property type="molecule type" value="Genomic_DNA"/>
</dbReference>
<proteinExistence type="inferred from homology"/>
<reference evidence="6" key="2">
    <citation type="submission" date="2022-09" db="EMBL/GenBank/DDBJ databases">
        <title>Multidrug resistance Raoultella ornithinolytica Strain MQB_Silv_108.</title>
        <authorList>
            <person name="Quintela-Baluja M."/>
        </authorList>
    </citation>
    <scope>NUCLEOTIDE SEQUENCE</scope>
    <source>
        <strain evidence="6">MQB_Silv_108</strain>
    </source>
</reference>
<evidence type="ECO:0000313" key="8">
    <source>
        <dbReference type="Proteomes" id="UP000229713"/>
    </source>
</evidence>
<comment type="function">
    <text evidence="4">Required for maturation of urease via the functional incorporation of the urease nickel metallocenter.</text>
</comment>
<dbReference type="InterPro" id="IPR002669">
    <property type="entry name" value="UreD"/>
</dbReference>
<reference evidence="7 9" key="3">
    <citation type="submission" date="2024-02" db="EMBL/GenBank/DDBJ databases">
        <title>Tn5403 promotes plasmid rearrangements and degradation of the Klebsiella pneumoniae carbapenemase (KPC) transposon Tn4401.</title>
        <authorList>
            <person name="Sheppard A.E."/>
            <person name="Barry K.E."/>
            <person name="Parikh H.I."/>
            <person name="Vegesana K."/>
            <person name="Sebra R."/>
            <person name="George S."/>
            <person name="Sanderson N.D."/>
            <person name="Stoesser N."/>
            <person name="Eyre D.W."/>
            <person name="Crook D.W."/>
            <person name="Walker A.S."/>
            <person name="Mathers A.J."/>
        </authorList>
    </citation>
    <scope>NUCLEOTIDE SEQUENCE [LARGE SCALE GENOMIC DNA]</scope>
    <source>
        <strain evidence="7 9">CAV1921</strain>
    </source>
</reference>
<dbReference type="Proteomes" id="UP000229713">
    <property type="component" value="Unassembled WGS sequence"/>
</dbReference>
<dbReference type="Proteomes" id="UP001350972">
    <property type="component" value="Chromosome"/>
</dbReference>
<gene>
    <name evidence="4" type="primary">ureD</name>
    <name evidence="5" type="ORF">CFY86_23975</name>
    <name evidence="7" type="ORF">LM286_03245</name>
    <name evidence="6" type="ORF">N2J37_03360</name>
</gene>
<dbReference type="GO" id="GO:0016151">
    <property type="term" value="F:nickel cation binding"/>
    <property type="evidence" value="ECO:0007669"/>
    <property type="project" value="UniProtKB-UniRule"/>
</dbReference>
<dbReference type="STRING" id="54291.TE10_24325"/>
<dbReference type="Proteomes" id="UP001064206">
    <property type="component" value="Chromosome"/>
</dbReference>
<dbReference type="AlphaFoldDB" id="A0A1Y6GFK0"/>
<dbReference type="GeneID" id="93752169"/>
<evidence type="ECO:0000256" key="3">
    <source>
        <dbReference type="ARBA" id="ARBA00023186"/>
    </source>
</evidence>
<dbReference type="PaxDb" id="1286170-RORB6_21985"/>
<organism evidence="5 8">
    <name type="scientific">Raoultella ornithinolytica</name>
    <name type="common">Klebsiella ornithinolytica</name>
    <dbReference type="NCBI Taxonomy" id="54291"/>
    <lineage>
        <taxon>Bacteria</taxon>
        <taxon>Pseudomonadati</taxon>
        <taxon>Pseudomonadota</taxon>
        <taxon>Gammaproteobacteria</taxon>
        <taxon>Enterobacterales</taxon>
        <taxon>Enterobacteriaceae</taxon>
        <taxon>Klebsiella/Raoultella group</taxon>
        <taxon>Raoultella</taxon>
    </lineage>
</organism>
<comment type="subunit">
    <text evidence="4">UreD, UreF and UreG form a complex that acts as a GTP-hydrolysis-dependent molecular chaperone, activating the urease apoprotein by helping to assemble the nickel containing metallocenter of UreC. The UreE protein probably delivers the nickel.</text>
</comment>
<keyword evidence="3 4" id="KW-0143">Chaperone</keyword>
<dbReference type="RefSeq" id="WP_004867813.1">
    <property type="nucleotide sequence ID" value="NZ_ABDFAB020000006.1"/>
</dbReference>
<comment type="subcellular location">
    <subcellularLocation>
        <location evidence="4">Cytoplasm</location>
    </subcellularLocation>
</comment>
<dbReference type="Pfam" id="PF01774">
    <property type="entry name" value="UreD"/>
    <property type="match status" value="1"/>
</dbReference>
<comment type="similarity">
    <text evidence="1 4">Belongs to the UreD family.</text>
</comment>
<dbReference type="eggNOG" id="COG0829">
    <property type="taxonomic scope" value="Bacteria"/>
</dbReference>
<keyword evidence="4" id="KW-0963">Cytoplasm</keyword>
<name>A0A1Y6GFK0_RAOOR</name>